<comment type="caution">
    <text evidence="4">The sequence shown here is derived from an EMBL/GenBank/DDBJ whole genome shotgun (WGS) entry which is preliminary data.</text>
</comment>
<sequence>MNPIKRITDEQPIKKLKNEVDTMFQRFFEDPFFSSKLLDRKDGFTPACNIIERKDRYTIEVAIPGVDPHHIDIELDGQILKIKGEKSEKHEDTDVEDDEITFHTVEHHYGSFFRSFTLPENVDVEEIHADNKDGVLFIHLPKNKETKARRIKINTEE</sequence>
<dbReference type="CDD" id="cd06464">
    <property type="entry name" value="ACD_sHsps-like"/>
    <property type="match status" value="1"/>
</dbReference>
<dbReference type="Proteomes" id="UP000823937">
    <property type="component" value="Unassembled WGS sequence"/>
</dbReference>
<dbReference type="InterPro" id="IPR031107">
    <property type="entry name" value="Small_HSP"/>
</dbReference>
<proteinExistence type="inferred from homology"/>
<accession>A0A9D1PLY2</accession>
<dbReference type="SUPFAM" id="SSF49764">
    <property type="entry name" value="HSP20-like chaperones"/>
    <property type="match status" value="1"/>
</dbReference>
<gene>
    <name evidence="4" type="ORF">H9895_05365</name>
</gene>
<dbReference type="PROSITE" id="PS01031">
    <property type="entry name" value="SHSP"/>
    <property type="match status" value="1"/>
</dbReference>
<protein>
    <submittedName>
        <fullName evidence="4">Hsp20/alpha crystallin family protein</fullName>
    </submittedName>
</protein>
<reference evidence="4" key="1">
    <citation type="journal article" date="2021" name="PeerJ">
        <title>Extensive microbial diversity within the chicken gut microbiome revealed by metagenomics and culture.</title>
        <authorList>
            <person name="Gilroy R."/>
            <person name="Ravi A."/>
            <person name="Getino M."/>
            <person name="Pursley I."/>
            <person name="Horton D.L."/>
            <person name="Alikhan N.F."/>
            <person name="Baker D."/>
            <person name="Gharbi K."/>
            <person name="Hall N."/>
            <person name="Watson M."/>
            <person name="Adriaenssens E.M."/>
            <person name="Foster-Nyarko E."/>
            <person name="Jarju S."/>
            <person name="Secka A."/>
            <person name="Antonio M."/>
            <person name="Oren A."/>
            <person name="Chaudhuri R.R."/>
            <person name="La Ragione R."/>
            <person name="Hildebrand F."/>
            <person name="Pallen M.J."/>
        </authorList>
    </citation>
    <scope>NUCLEOTIDE SEQUENCE</scope>
    <source>
        <strain evidence="4">CHK169-2315</strain>
    </source>
</reference>
<dbReference type="Pfam" id="PF00011">
    <property type="entry name" value="HSP20"/>
    <property type="match status" value="1"/>
</dbReference>
<feature type="domain" description="SHSP" evidence="3">
    <location>
        <begin position="38"/>
        <end position="156"/>
    </location>
</feature>
<dbReference type="Gene3D" id="2.60.40.790">
    <property type="match status" value="1"/>
</dbReference>
<evidence type="ECO:0000259" key="3">
    <source>
        <dbReference type="PROSITE" id="PS01031"/>
    </source>
</evidence>
<comment type="similarity">
    <text evidence="1 2">Belongs to the small heat shock protein (HSP20) family.</text>
</comment>
<dbReference type="AlphaFoldDB" id="A0A9D1PLY2"/>
<organism evidence="4 5">
    <name type="scientific">Candidatus Pseudogracilibacillus intestinigallinarum</name>
    <dbReference type="NCBI Taxonomy" id="2838742"/>
    <lineage>
        <taxon>Bacteria</taxon>
        <taxon>Bacillati</taxon>
        <taxon>Bacillota</taxon>
        <taxon>Bacilli</taxon>
        <taxon>Bacillales</taxon>
        <taxon>Bacillaceae</taxon>
        <taxon>Pseudogracilibacillus</taxon>
    </lineage>
</organism>
<evidence type="ECO:0000313" key="4">
    <source>
        <dbReference type="EMBL" id="HIV74497.1"/>
    </source>
</evidence>
<dbReference type="EMBL" id="DXHX01000079">
    <property type="protein sequence ID" value="HIV74497.1"/>
    <property type="molecule type" value="Genomic_DNA"/>
</dbReference>
<dbReference type="InterPro" id="IPR008978">
    <property type="entry name" value="HSP20-like_chaperone"/>
</dbReference>
<dbReference type="InterPro" id="IPR002068">
    <property type="entry name" value="A-crystallin/Hsp20_dom"/>
</dbReference>
<dbReference type="PANTHER" id="PTHR11527">
    <property type="entry name" value="HEAT-SHOCK PROTEIN 20 FAMILY MEMBER"/>
    <property type="match status" value="1"/>
</dbReference>
<evidence type="ECO:0000256" key="1">
    <source>
        <dbReference type="PROSITE-ProRule" id="PRU00285"/>
    </source>
</evidence>
<evidence type="ECO:0000313" key="5">
    <source>
        <dbReference type="Proteomes" id="UP000823937"/>
    </source>
</evidence>
<evidence type="ECO:0000256" key="2">
    <source>
        <dbReference type="RuleBase" id="RU003616"/>
    </source>
</evidence>
<reference evidence="4" key="2">
    <citation type="submission" date="2021-04" db="EMBL/GenBank/DDBJ databases">
        <authorList>
            <person name="Gilroy R."/>
        </authorList>
    </citation>
    <scope>NUCLEOTIDE SEQUENCE</scope>
    <source>
        <strain evidence="4">CHK169-2315</strain>
    </source>
</reference>
<name>A0A9D1PLY2_9BACI</name>